<sequence length="417" mass="45834">MKLNYSRTIRVGFAFLSISAFWQMYDNVVPLILKNTFEIGDTLAGSIMAMDNVLALFMLPIFGAISDRSTSKYGRRVPFIVVGSILTILFMLVVPATVEKRSLWLFFVSLGFTLLSISIYRSPAVALMPDVTPAPLRSKANAIINLMGALGAVFTLVLTPLLITKAGHQSYYPLFIAVALLILVSVLVVIFTVPENKLRIDEEKVETQTSNQTMSIAMKRSLIFLLISTFLWFMGYNAITTAFTKYAEVVWQMNISAASTSLLIATIAAVISFIPVGILSSKLGRKKIIVTGVLLLASCFALGTFFTSFSPLVYVLFAIVGFSWACINVNSYPMVVEMSQHGDTGKFTGFYYTFSMAAQIITPIVSGAFLEFVGYWTLFPYAASMVGLALITMSFVKHGDNRPDMGDKLDFLGSIDN</sequence>
<keyword evidence="3 6" id="KW-0812">Transmembrane</keyword>
<feature type="transmembrane region" description="Helical" evidence="6">
    <location>
        <begin position="375"/>
        <end position="396"/>
    </location>
</feature>
<feature type="transmembrane region" description="Helical" evidence="6">
    <location>
        <begin position="288"/>
        <end position="306"/>
    </location>
</feature>
<feature type="transmembrane region" description="Helical" evidence="6">
    <location>
        <begin position="170"/>
        <end position="193"/>
    </location>
</feature>
<evidence type="ECO:0000313" key="8">
    <source>
        <dbReference type="EMBL" id="QIK52387.1"/>
    </source>
</evidence>
<evidence type="ECO:0000259" key="7">
    <source>
        <dbReference type="PROSITE" id="PS50850"/>
    </source>
</evidence>
<evidence type="ECO:0000256" key="3">
    <source>
        <dbReference type="ARBA" id="ARBA00022692"/>
    </source>
</evidence>
<keyword evidence="9" id="KW-1185">Reference proteome</keyword>
<evidence type="ECO:0000256" key="6">
    <source>
        <dbReference type="SAM" id="Phobius"/>
    </source>
</evidence>
<feature type="transmembrane region" description="Helical" evidence="6">
    <location>
        <begin position="103"/>
        <end position="121"/>
    </location>
</feature>
<dbReference type="PANTHER" id="PTHR23528">
    <property type="match status" value="1"/>
</dbReference>
<accession>A0A6G7WJJ8</accession>
<evidence type="ECO:0000256" key="5">
    <source>
        <dbReference type="ARBA" id="ARBA00023136"/>
    </source>
</evidence>
<dbReference type="EMBL" id="CP049889">
    <property type="protein sequence ID" value="QIK52387.1"/>
    <property type="molecule type" value="Genomic_DNA"/>
</dbReference>
<dbReference type="InterPro" id="IPR036259">
    <property type="entry name" value="MFS_trans_sf"/>
</dbReference>
<feature type="transmembrane region" description="Helical" evidence="6">
    <location>
        <begin position="312"/>
        <end position="329"/>
    </location>
</feature>
<feature type="transmembrane region" description="Helical" evidence="6">
    <location>
        <begin position="255"/>
        <end position="276"/>
    </location>
</feature>
<protein>
    <submittedName>
        <fullName evidence="8">SLC45 family MFS transporter</fullName>
    </submittedName>
</protein>
<dbReference type="Gene3D" id="1.20.1250.20">
    <property type="entry name" value="MFS general substrate transporter like domains"/>
    <property type="match status" value="1"/>
</dbReference>
<reference evidence="8 9" key="1">
    <citation type="journal article" date="2017" name="Int. J. Syst. Evol. Microbiol.">
        <title>Jeotgalibaca porci sp. nov. and Jeotgalibaca arthritidis sp. nov., isolated from pigs, and emended description of the genus Jeotgalibaca.</title>
        <authorList>
            <person name="Zamora L."/>
            <person name="Perez-Sancho M."/>
            <person name="Dominguez L."/>
            <person name="Fernandez-Garayzabal J.F."/>
            <person name="Vela A.I."/>
        </authorList>
    </citation>
    <scope>NUCLEOTIDE SEQUENCE [LARGE SCALE GENOMIC DNA]</scope>
    <source>
        <strain evidence="8 9">CCUG 69148</strain>
    </source>
</reference>
<evidence type="ECO:0000313" key="9">
    <source>
        <dbReference type="Proteomes" id="UP000501830"/>
    </source>
</evidence>
<dbReference type="RefSeq" id="WP_166063427.1">
    <property type="nucleotide sequence ID" value="NZ_CP049889.1"/>
</dbReference>
<proteinExistence type="predicted"/>
<evidence type="ECO:0000256" key="4">
    <source>
        <dbReference type="ARBA" id="ARBA00022989"/>
    </source>
</evidence>
<evidence type="ECO:0000256" key="2">
    <source>
        <dbReference type="ARBA" id="ARBA00022448"/>
    </source>
</evidence>
<feature type="transmembrane region" description="Helical" evidence="6">
    <location>
        <begin position="45"/>
        <end position="65"/>
    </location>
</feature>
<feature type="transmembrane region" description="Helical" evidence="6">
    <location>
        <begin position="7"/>
        <end position="25"/>
    </location>
</feature>
<feature type="transmembrane region" description="Helical" evidence="6">
    <location>
        <begin position="350"/>
        <end position="369"/>
    </location>
</feature>
<dbReference type="Pfam" id="PF07690">
    <property type="entry name" value="MFS_1"/>
    <property type="match status" value="1"/>
</dbReference>
<evidence type="ECO:0000256" key="1">
    <source>
        <dbReference type="ARBA" id="ARBA00004651"/>
    </source>
</evidence>
<dbReference type="AlphaFoldDB" id="A0A6G7WJJ8"/>
<dbReference type="SUPFAM" id="SSF103473">
    <property type="entry name" value="MFS general substrate transporter"/>
    <property type="match status" value="1"/>
</dbReference>
<dbReference type="InterPro" id="IPR020846">
    <property type="entry name" value="MFS_dom"/>
</dbReference>
<name>A0A6G7WJJ8_9LACT</name>
<keyword evidence="4 6" id="KW-1133">Transmembrane helix</keyword>
<dbReference type="GeneID" id="94553658"/>
<dbReference type="Proteomes" id="UP000501830">
    <property type="component" value="Chromosome"/>
</dbReference>
<dbReference type="KEGG" id="jpo:G7058_10210"/>
<dbReference type="PANTHER" id="PTHR23528:SF1">
    <property type="entry name" value="MAJOR FACILITATOR SUPERFAMILY (MFS) PROFILE DOMAIN-CONTAINING PROTEIN"/>
    <property type="match status" value="1"/>
</dbReference>
<dbReference type="GO" id="GO:0022857">
    <property type="term" value="F:transmembrane transporter activity"/>
    <property type="evidence" value="ECO:0007669"/>
    <property type="project" value="InterPro"/>
</dbReference>
<gene>
    <name evidence="8" type="ORF">G7058_10210</name>
</gene>
<feature type="transmembrane region" description="Helical" evidence="6">
    <location>
        <begin position="77"/>
        <end position="97"/>
    </location>
</feature>
<comment type="subcellular location">
    <subcellularLocation>
        <location evidence="1">Cell membrane</location>
        <topology evidence="1">Multi-pass membrane protein</topology>
    </subcellularLocation>
</comment>
<keyword evidence="2" id="KW-0813">Transport</keyword>
<keyword evidence="5 6" id="KW-0472">Membrane</keyword>
<dbReference type="InterPro" id="IPR011701">
    <property type="entry name" value="MFS"/>
</dbReference>
<dbReference type="GO" id="GO:0005886">
    <property type="term" value="C:plasma membrane"/>
    <property type="evidence" value="ECO:0007669"/>
    <property type="project" value="UniProtKB-SubCell"/>
</dbReference>
<feature type="transmembrane region" description="Helical" evidence="6">
    <location>
        <begin position="142"/>
        <end position="164"/>
    </location>
</feature>
<feature type="domain" description="Major facilitator superfamily (MFS) profile" evidence="7">
    <location>
        <begin position="1"/>
        <end position="401"/>
    </location>
</feature>
<feature type="transmembrane region" description="Helical" evidence="6">
    <location>
        <begin position="222"/>
        <end position="243"/>
    </location>
</feature>
<dbReference type="PROSITE" id="PS50850">
    <property type="entry name" value="MFS"/>
    <property type="match status" value="1"/>
</dbReference>
<organism evidence="8 9">
    <name type="scientific">Jeotgalibaca porci</name>
    <dbReference type="NCBI Taxonomy" id="1868793"/>
    <lineage>
        <taxon>Bacteria</taxon>
        <taxon>Bacillati</taxon>
        <taxon>Bacillota</taxon>
        <taxon>Bacilli</taxon>
        <taxon>Lactobacillales</taxon>
        <taxon>Carnobacteriaceae</taxon>
        <taxon>Jeotgalibaca</taxon>
    </lineage>
</organism>